<dbReference type="InterPro" id="IPR036388">
    <property type="entry name" value="WH-like_DNA-bd_sf"/>
</dbReference>
<evidence type="ECO:0000256" key="1">
    <source>
        <dbReference type="SAM" id="Phobius"/>
    </source>
</evidence>
<feature type="signal peptide" evidence="2">
    <location>
        <begin position="1"/>
        <end position="29"/>
    </location>
</feature>
<dbReference type="InterPro" id="IPR016032">
    <property type="entry name" value="Sig_transdc_resp-reg_C-effctor"/>
</dbReference>
<dbReference type="EMBL" id="QNUH01000005">
    <property type="protein sequence ID" value="REC79200.1"/>
    <property type="molecule type" value="Genomic_DNA"/>
</dbReference>
<protein>
    <recommendedName>
        <fullName evidence="3">HTH luxR-type domain-containing protein</fullName>
    </recommendedName>
</protein>
<evidence type="ECO:0000256" key="2">
    <source>
        <dbReference type="SAM" id="SignalP"/>
    </source>
</evidence>
<feature type="domain" description="HTH luxR-type" evidence="3">
    <location>
        <begin position="446"/>
        <end position="503"/>
    </location>
</feature>
<keyword evidence="5" id="KW-1185">Reference proteome</keyword>
<sequence>MNLKKNLRIAMKVPILFLFFCFFSGLVFAQKSNSDSYITYIDKYDRSYYKYEYLKALEYAKKANQLAVRANNSKQIANSYQKLATTCLRLGLFNESLIYANMALDQDYIRSDLKMQLDLQEIVGLVYSNLNLKDQAIKSFTEILNTIPKETRDVDLKKRRAATYFYIGTSFDYEPEYVDSIEKYMRISTGIYEECPQKDVYEDLYFSYLAMGGNYLELKNDKDSAKFYLQKAYDIMQKYDPGYLMIDYNILQGRYYFLAKNYKIALIYYMMAVNELEKLPHDKDNNISVVYKNISEIYDILGDYTKSKEYLEKFSQVSIRILEKNKKSTEYALKHILNIENKKKNTKIRNYIFILVLIVLALSVVALNYYFKEKKKNHKVYRKTQDVLNEKENIIILQEKEAIELKQKANTSFNEILELAKENNPHFLKRFQEVYPEFYNKILKINPNLKPSEISLSAYISLGFSNKEIAEYTFKSIRTIESNRYNLRKKLNLSTEIDFFVWLNSMKDL</sequence>
<evidence type="ECO:0000313" key="5">
    <source>
        <dbReference type="Proteomes" id="UP000257030"/>
    </source>
</evidence>
<comment type="caution">
    <text evidence="4">The sequence shown here is derived from an EMBL/GenBank/DDBJ whole genome shotgun (WGS) entry which is preliminary data.</text>
</comment>
<dbReference type="InterPro" id="IPR011990">
    <property type="entry name" value="TPR-like_helical_dom_sf"/>
</dbReference>
<keyword evidence="1" id="KW-0812">Transmembrane</keyword>
<dbReference type="SUPFAM" id="SSF48452">
    <property type="entry name" value="TPR-like"/>
    <property type="match status" value="2"/>
</dbReference>
<gene>
    <name evidence="4" type="ORF">DRF60_07895</name>
</gene>
<organism evidence="4 5">
    <name type="scientific">Chryseobacterium elymi</name>
    <dbReference type="NCBI Taxonomy" id="395936"/>
    <lineage>
        <taxon>Bacteria</taxon>
        <taxon>Pseudomonadati</taxon>
        <taxon>Bacteroidota</taxon>
        <taxon>Flavobacteriia</taxon>
        <taxon>Flavobacteriales</taxon>
        <taxon>Weeksellaceae</taxon>
        <taxon>Chryseobacterium group</taxon>
        <taxon>Chryseobacterium</taxon>
    </lineage>
</organism>
<evidence type="ECO:0000259" key="3">
    <source>
        <dbReference type="SMART" id="SM00421"/>
    </source>
</evidence>
<dbReference type="GO" id="GO:0003677">
    <property type="term" value="F:DNA binding"/>
    <property type="evidence" value="ECO:0007669"/>
    <property type="project" value="InterPro"/>
</dbReference>
<dbReference type="Gene3D" id="1.10.10.10">
    <property type="entry name" value="Winged helix-like DNA-binding domain superfamily/Winged helix DNA-binding domain"/>
    <property type="match status" value="1"/>
</dbReference>
<dbReference type="GO" id="GO:0006355">
    <property type="term" value="P:regulation of DNA-templated transcription"/>
    <property type="evidence" value="ECO:0007669"/>
    <property type="project" value="InterPro"/>
</dbReference>
<feature type="transmembrane region" description="Helical" evidence="1">
    <location>
        <begin position="351"/>
        <end position="371"/>
    </location>
</feature>
<reference evidence="4 5" key="1">
    <citation type="journal article" date="2010" name="Syst. Appl. Microbiol.">
        <title>Four new species of Chryseobacterium from the rhizosphere of coastal sand dune plants, Chryseobacterium elymi sp. nov., Chryseobacterium hagamense sp. nov., Chryseobacterium lathyri sp. nov. and Chryseobacterium rhizosphaerae sp. nov.</title>
        <authorList>
            <person name="Cho S.H."/>
            <person name="Lee K.S."/>
            <person name="Shin D.S."/>
            <person name="Han J.H."/>
            <person name="Park K.S."/>
            <person name="Lee C.H."/>
            <person name="Park K.H."/>
            <person name="Kim S.B."/>
        </authorList>
    </citation>
    <scope>NUCLEOTIDE SEQUENCE [LARGE SCALE GENOMIC DNA]</scope>
    <source>
        <strain evidence="4 5">KCTC 22547</strain>
    </source>
</reference>
<dbReference type="SMART" id="SM00421">
    <property type="entry name" value="HTH_LUXR"/>
    <property type="match status" value="1"/>
</dbReference>
<dbReference type="Gene3D" id="1.25.40.10">
    <property type="entry name" value="Tetratricopeptide repeat domain"/>
    <property type="match status" value="2"/>
</dbReference>
<dbReference type="SUPFAM" id="SSF46894">
    <property type="entry name" value="C-terminal effector domain of the bipartite response regulators"/>
    <property type="match status" value="1"/>
</dbReference>
<feature type="chain" id="PRO_5017640866" description="HTH luxR-type domain-containing protein" evidence="2">
    <location>
        <begin position="30"/>
        <end position="509"/>
    </location>
</feature>
<dbReference type="InterPro" id="IPR000792">
    <property type="entry name" value="Tscrpt_reg_LuxR_C"/>
</dbReference>
<accession>A0A3D9DME5</accession>
<proteinExistence type="predicted"/>
<evidence type="ECO:0000313" key="4">
    <source>
        <dbReference type="EMBL" id="REC79200.1"/>
    </source>
</evidence>
<keyword evidence="2" id="KW-0732">Signal</keyword>
<dbReference type="AlphaFoldDB" id="A0A3D9DME5"/>
<name>A0A3D9DME5_9FLAO</name>
<keyword evidence="1" id="KW-0472">Membrane</keyword>
<dbReference type="Proteomes" id="UP000257030">
    <property type="component" value="Unassembled WGS sequence"/>
</dbReference>
<keyword evidence="1" id="KW-1133">Transmembrane helix</keyword>